<name>A0A5M9HUY5_9FIRM</name>
<evidence type="ECO:0000313" key="4">
    <source>
        <dbReference type="EMBL" id="KAA8500488.1"/>
    </source>
</evidence>
<dbReference type="Gene3D" id="1.10.260.40">
    <property type="entry name" value="lambda repressor-like DNA-binding domains"/>
    <property type="match status" value="1"/>
</dbReference>
<gene>
    <name evidence="4" type="ORF">FNY66_13465</name>
</gene>
<protein>
    <submittedName>
        <fullName evidence="4">Helix-turn-helix transcriptional regulator</fullName>
    </submittedName>
</protein>
<dbReference type="GO" id="GO:0003677">
    <property type="term" value="F:DNA binding"/>
    <property type="evidence" value="ECO:0007669"/>
    <property type="project" value="UniProtKB-KW"/>
</dbReference>
<dbReference type="Proteomes" id="UP000322025">
    <property type="component" value="Unassembled WGS sequence"/>
</dbReference>
<dbReference type="SUPFAM" id="SSF47413">
    <property type="entry name" value="lambda repressor-like DNA-binding domains"/>
    <property type="match status" value="1"/>
</dbReference>
<keyword evidence="2" id="KW-0472">Membrane</keyword>
<dbReference type="PANTHER" id="PTHR46558">
    <property type="entry name" value="TRACRIPTIONAL REGULATORY PROTEIN-RELATED-RELATED"/>
    <property type="match status" value="1"/>
</dbReference>
<keyword evidence="2" id="KW-0812">Transmembrane</keyword>
<feature type="transmembrane region" description="Helical" evidence="2">
    <location>
        <begin position="121"/>
        <end position="141"/>
    </location>
</feature>
<organism evidence="4 5">
    <name type="scientific">Mediterraneibacter catenae</name>
    <dbReference type="NCBI Taxonomy" id="2594882"/>
    <lineage>
        <taxon>Bacteria</taxon>
        <taxon>Bacillati</taxon>
        <taxon>Bacillota</taxon>
        <taxon>Clostridia</taxon>
        <taxon>Lachnospirales</taxon>
        <taxon>Lachnospiraceae</taxon>
        <taxon>Mediterraneibacter</taxon>
    </lineage>
</organism>
<sequence length="151" mass="17804">MALGDNIKRLREERQLTQQMLADKLYVSRQTVCRWENGTRCPDLIMAKKLAVELNISLDELISDEDVDQFTKEGFPFHSDKVKERKALEERQKRVMEFIQLVGAIFLLISVFCRIQLEMRVPMWCFILALCLEAAAFIARYRISKRLDQLY</sequence>
<reference evidence="4" key="1">
    <citation type="submission" date="2019-07" db="EMBL/GenBank/DDBJ databases">
        <authorList>
            <person name="Wongkuna S."/>
            <person name="Scaria J."/>
        </authorList>
    </citation>
    <scope>NUCLEOTIDE SEQUENCE [LARGE SCALE GENOMIC DNA]</scope>
    <source>
        <strain evidence="4">SW178</strain>
    </source>
</reference>
<feature type="domain" description="HTH cro/C1-type" evidence="3">
    <location>
        <begin position="7"/>
        <end position="61"/>
    </location>
</feature>
<proteinExistence type="predicted"/>
<dbReference type="AlphaFoldDB" id="A0A5M9HUY5"/>
<dbReference type="OrthoDB" id="9801008at2"/>
<evidence type="ECO:0000259" key="3">
    <source>
        <dbReference type="PROSITE" id="PS50943"/>
    </source>
</evidence>
<accession>A0A5M9HUY5</accession>
<dbReference type="InterPro" id="IPR010982">
    <property type="entry name" value="Lambda_DNA-bd_dom_sf"/>
</dbReference>
<evidence type="ECO:0000256" key="2">
    <source>
        <dbReference type="SAM" id="Phobius"/>
    </source>
</evidence>
<dbReference type="SMART" id="SM00530">
    <property type="entry name" value="HTH_XRE"/>
    <property type="match status" value="1"/>
</dbReference>
<dbReference type="PROSITE" id="PS50943">
    <property type="entry name" value="HTH_CROC1"/>
    <property type="match status" value="1"/>
</dbReference>
<evidence type="ECO:0000256" key="1">
    <source>
        <dbReference type="ARBA" id="ARBA00023125"/>
    </source>
</evidence>
<feature type="transmembrane region" description="Helical" evidence="2">
    <location>
        <begin position="95"/>
        <end position="115"/>
    </location>
</feature>
<dbReference type="CDD" id="cd00093">
    <property type="entry name" value="HTH_XRE"/>
    <property type="match status" value="1"/>
</dbReference>
<dbReference type="EMBL" id="VMSO01000024">
    <property type="protein sequence ID" value="KAA8500488.1"/>
    <property type="molecule type" value="Genomic_DNA"/>
</dbReference>
<keyword evidence="2" id="KW-1133">Transmembrane helix</keyword>
<keyword evidence="1" id="KW-0238">DNA-binding</keyword>
<keyword evidence="5" id="KW-1185">Reference proteome</keyword>
<dbReference type="Pfam" id="PF01381">
    <property type="entry name" value="HTH_3"/>
    <property type="match status" value="1"/>
</dbReference>
<dbReference type="RefSeq" id="WP_087151278.1">
    <property type="nucleotide sequence ID" value="NZ_VMSO01000024.1"/>
</dbReference>
<comment type="caution">
    <text evidence="4">The sequence shown here is derived from an EMBL/GenBank/DDBJ whole genome shotgun (WGS) entry which is preliminary data.</text>
</comment>
<evidence type="ECO:0000313" key="5">
    <source>
        <dbReference type="Proteomes" id="UP000322025"/>
    </source>
</evidence>
<dbReference type="InterPro" id="IPR001387">
    <property type="entry name" value="Cro/C1-type_HTH"/>
</dbReference>
<dbReference type="PANTHER" id="PTHR46558:SF11">
    <property type="entry name" value="HTH-TYPE TRANSCRIPTIONAL REGULATOR XRE"/>
    <property type="match status" value="1"/>
</dbReference>